<keyword evidence="3" id="KW-1185">Reference proteome</keyword>
<dbReference type="CDD" id="cd00077">
    <property type="entry name" value="HDc"/>
    <property type="match status" value="1"/>
</dbReference>
<evidence type="ECO:0000313" key="2">
    <source>
        <dbReference type="EMBL" id="TCJ18037.1"/>
    </source>
</evidence>
<dbReference type="InterPro" id="IPR013976">
    <property type="entry name" value="HDOD"/>
</dbReference>
<protein>
    <submittedName>
        <fullName evidence="2">HDOD domain-containing protein</fullName>
    </submittedName>
</protein>
<dbReference type="InterPro" id="IPR052340">
    <property type="entry name" value="RNase_Y/CdgJ"/>
</dbReference>
<feature type="domain" description="HDOD" evidence="1">
    <location>
        <begin position="16"/>
        <end position="210"/>
    </location>
</feature>
<dbReference type="InterPro" id="IPR003607">
    <property type="entry name" value="HD/PDEase_dom"/>
</dbReference>
<organism evidence="2 3">
    <name type="scientific">Parasulfuritortus cantonensis</name>
    <dbReference type="NCBI Taxonomy" id="2528202"/>
    <lineage>
        <taxon>Bacteria</taxon>
        <taxon>Pseudomonadati</taxon>
        <taxon>Pseudomonadota</taxon>
        <taxon>Betaproteobacteria</taxon>
        <taxon>Nitrosomonadales</taxon>
        <taxon>Thiobacillaceae</taxon>
        <taxon>Parasulfuritortus</taxon>
    </lineage>
</organism>
<gene>
    <name evidence="2" type="ORF">EZJ19_03790</name>
</gene>
<dbReference type="PANTHER" id="PTHR33525">
    <property type="match status" value="1"/>
</dbReference>
<comment type="caution">
    <text evidence="2">The sequence shown here is derived from an EMBL/GenBank/DDBJ whole genome shotgun (WGS) entry which is preliminary data.</text>
</comment>
<dbReference type="SUPFAM" id="SSF109604">
    <property type="entry name" value="HD-domain/PDEase-like"/>
    <property type="match status" value="1"/>
</dbReference>
<evidence type="ECO:0000259" key="1">
    <source>
        <dbReference type="PROSITE" id="PS51833"/>
    </source>
</evidence>
<sequence>MNKVTLDSVMDKIHRLPSLPAVVNELILALGNEGLSVDQLAHGIEKDQALSARALRVANSPFYGMPQPVSSIHDAIVVLGFRAVGSLVTTAALTEFFTAPTLAWFDQSSFWRHSLGCGVCCRKLAGPAGLDPETGFTAGLLHDIGRLLLVVTCSKEYEAVVAWREAHDGFLVDAELAVLGVSHMDAGEALARHWHFAPEIQVAVAAHHQPPADAAGRYAGLTHLAEVLAHGLDLARDPYALASPLDAGVLECLDLDWPRIAAALPAIEKEFASYETLIPGAR</sequence>
<dbReference type="PANTHER" id="PTHR33525:SF3">
    <property type="entry name" value="RIBONUCLEASE Y"/>
    <property type="match status" value="1"/>
</dbReference>
<dbReference type="Pfam" id="PF08668">
    <property type="entry name" value="HDOD"/>
    <property type="match status" value="1"/>
</dbReference>
<dbReference type="Proteomes" id="UP000295443">
    <property type="component" value="Unassembled WGS sequence"/>
</dbReference>
<dbReference type="AlphaFoldDB" id="A0A4R1BL57"/>
<dbReference type="OrthoDB" id="9770715at2"/>
<dbReference type="RefSeq" id="WP_131444956.1">
    <property type="nucleotide sequence ID" value="NZ_SJZB01000013.1"/>
</dbReference>
<evidence type="ECO:0000313" key="3">
    <source>
        <dbReference type="Proteomes" id="UP000295443"/>
    </source>
</evidence>
<dbReference type="PROSITE" id="PS51833">
    <property type="entry name" value="HDOD"/>
    <property type="match status" value="1"/>
</dbReference>
<proteinExistence type="predicted"/>
<dbReference type="Gene3D" id="1.10.3210.10">
    <property type="entry name" value="Hypothetical protein af1432"/>
    <property type="match status" value="1"/>
</dbReference>
<reference evidence="2 3" key="1">
    <citation type="submission" date="2019-03" db="EMBL/GenBank/DDBJ databases">
        <title>Genome sequence of Thiobacillaceae bacterium LSR1, a sulfur-oxidizing bacterium isolated from freshwater sediment.</title>
        <authorList>
            <person name="Li S."/>
        </authorList>
    </citation>
    <scope>NUCLEOTIDE SEQUENCE [LARGE SCALE GENOMIC DNA]</scope>
    <source>
        <strain evidence="2 3">LSR1</strain>
    </source>
</reference>
<dbReference type="EMBL" id="SJZB01000013">
    <property type="protein sequence ID" value="TCJ18037.1"/>
    <property type="molecule type" value="Genomic_DNA"/>
</dbReference>
<name>A0A4R1BL57_9PROT</name>
<accession>A0A4R1BL57</accession>